<organism evidence="1">
    <name type="scientific">Rhizophora mucronata</name>
    <name type="common">Asiatic mangrove</name>
    <dbReference type="NCBI Taxonomy" id="61149"/>
    <lineage>
        <taxon>Eukaryota</taxon>
        <taxon>Viridiplantae</taxon>
        <taxon>Streptophyta</taxon>
        <taxon>Embryophyta</taxon>
        <taxon>Tracheophyta</taxon>
        <taxon>Spermatophyta</taxon>
        <taxon>Magnoliopsida</taxon>
        <taxon>eudicotyledons</taxon>
        <taxon>Gunneridae</taxon>
        <taxon>Pentapetalae</taxon>
        <taxon>rosids</taxon>
        <taxon>fabids</taxon>
        <taxon>Malpighiales</taxon>
        <taxon>Rhizophoraceae</taxon>
        <taxon>Rhizophora</taxon>
    </lineage>
</organism>
<proteinExistence type="predicted"/>
<dbReference type="AlphaFoldDB" id="A0A2P2KWJ2"/>
<dbReference type="EMBL" id="GGEC01029600">
    <property type="protein sequence ID" value="MBX10084.1"/>
    <property type="molecule type" value="Transcribed_RNA"/>
</dbReference>
<protein>
    <submittedName>
        <fullName evidence="1">Uncharacterized protein</fullName>
    </submittedName>
</protein>
<evidence type="ECO:0000313" key="1">
    <source>
        <dbReference type="EMBL" id="MBX10084.1"/>
    </source>
</evidence>
<accession>A0A2P2KWJ2</accession>
<reference evidence="1" key="1">
    <citation type="submission" date="2018-02" db="EMBL/GenBank/DDBJ databases">
        <title>Rhizophora mucronata_Transcriptome.</title>
        <authorList>
            <person name="Meera S.P."/>
            <person name="Sreeshan A."/>
            <person name="Augustine A."/>
        </authorList>
    </citation>
    <scope>NUCLEOTIDE SEQUENCE</scope>
    <source>
        <tissue evidence="1">Leaf</tissue>
    </source>
</reference>
<name>A0A2P2KWJ2_RHIMU</name>
<sequence length="34" mass="3915">MDTWTQNTHKINNCILVSLLCTRCMPSSIVFRTS</sequence>